<protein>
    <submittedName>
        <fullName evidence="1">Uncharacterized protein</fullName>
    </submittedName>
</protein>
<evidence type="ECO:0000313" key="1">
    <source>
        <dbReference type="EMBL" id="TWH94281.1"/>
    </source>
</evidence>
<name>A0A562KFW9_9BRAD</name>
<dbReference type="OrthoDB" id="9990093at2"/>
<proteinExistence type="predicted"/>
<organism evidence="1 2">
    <name type="scientific">Bradyrhizobium daqingense</name>
    <dbReference type="NCBI Taxonomy" id="993502"/>
    <lineage>
        <taxon>Bacteria</taxon>
        <taxon>Pseudomonadati</taxon>
        <taxon>Pseudomonadota</taxon>
        <taxon>Alphaproteobacteria</taxon>
        <taxon>Hyphomicrobiales</taxon>
        <taxon>Nitrobacteraceae</taxon>
        <taxon>Bradyrhizobium</taxon>
    </lineage>
</organism>
<reference evidence="1 2" key="1">
    <citation type="journal article" date="2015" name="Stand. Genomic Sci.">
        <title>Genomic Encyclopedia of Bacterial and Archaeal Type Strains, Phase III: the genomes of soil and plant-associated and newly described type strains.</title>
        <authorList>
            <person name="Whitman W.B."/>
            <person name="Woyke T."/>
            <person name="Klenk H.P."/>
            <person name="Zhou Y."/>
            <person name="Lilburn T.G."/>
            <person name="Beck B.J."/>
            <person name="De Vos P."/>
            <person name="Vandamme P."/>
            <person name="Eisen J.A."/>
            <person name="Garrity G."/>
            <person name="Hugenholtz P."/>
            <person name="Kyrpides N.C."/>
        </authorList>
    </citation>
    <scope>NUCLEOTIDE SEQUENCE [LARGE SCALE GENOMIC DNA]</scope>
    <source>
        <strain evidence="1 2">CGMCC 1.10947</strain>
    </source>
</reference>
<dbReference type="EMBL" id="VLKL01000037">
    <property type="protein sequence ID" value="TWH94281.1"/>
    <property type="molecule type" value="Genomic_DNA"/>
</dbReference>
<dbReference type="AlphaFoldDB" id="A0A562KFW9"/>
<dbReference type="RefSeq" id="WP_158644821.1">
    <property type="nucleotide sequence ID" value="NZ_CP088014.1"/>
</dbReference>
<sequence length="353" mass="38167">MNLRTIAASTRPLQQVFIDRARGRTGFSRLRRATLDEDDEIASYDGGDQAPRARSCSPELATAAVLLGRAFETSRDALAGLLDPDAVIVIQVPHPSLLQPVRRFLRLLLANDTPLIDGDDLDDRSHVTRAGGSAVVFTEPTKSKTSSKEDDEALAIAMRLRCATIGIGTPFGKLPKSLLRLAEHRVIVPPIDAAVLAEVIEAVTGTRPVAVDASIAARATINHLAIAVNDEIGAERSLERLRRLVEPEISADVTPLAELSGLSFSSKGDRCAQTRTVFRRARSRRSARTVVDPCRARTWSRAYPRKCAVGRFTRVIAESLSELRVERHLAANASGGAASIYGPAIPFVQLDGK</sequence>
<dbReference type="Proteomes" id="UP000317176">
    <property type="component" value="Unassembled WGS sequence"/>
</dbReference>
<evidence type="ECO:0000313" key="2">
    <source>
        <dbReference type="Proteomes" id="UP000317176"/>
    </source>
</evidence>
<comment type="caution">
    <text evidence="1">The sequence shown here is derived from an EMBL/GenBank/DDBJ whole genome shotgun (WGS) entry which is preliminary data.</text>
</comment>
<gene>
    <name evidence="1" type="ORF">IQ17_06827</name>
</gene>
<keyword evidence="2" id="KW-1185">Reference proteome</keyword>
<accession>A0A562KFW9</accession>